<name>A0AA88XDP6_PINIB</name>
<dbReference type="InterPro" id="IPR029760">
    <property type="entry name" value="GPX_CS"/>
</dbReference>
<proteinExistence type="inferred from homology"/>
<accession>A0AA88XDP6</accession>
<comment type="caution">
    <text evidence="8">The sequence shown here is derived from an EMBL/GenBank/DDBJ whole genome shotgun (WGS) entry which is preliminary data.</text>
</comment>
<keyword evidence="4 7" id="KW-0575">Peroxidase</keyword>
<keyword evidence="3" id="KW-0964">Secreted</keyword>
<evidence type="ECO:0000313" key="8">
    <source>
        <dbReference type="EMBL" id="KAK3082813.1"/>
    </source>
</evidence>
<dbReference type="PRINTS" id="PR01011">
    <property type="entry name" value="GLUTPROXDASE"/>
</dbReference>
<comment type="subcellular location">
    <subcellularLocation>
        <location evidence="1">Secreted</location>
    </subcellularLocation>
</comment>
<evidence type="ECO:0000256" key="3">
    <source>
        <dbReference type="ARBA" id="ARBA00022525"/>
    </source>
</evidence>
<evidence type="ECO:0000256" key="1">
    <source>
        <dbReference type="ARBA" id="ARBA00004613"/>
    </source>
</evidence>
<gene>
    <name evidence="8" type="ORF">FSP39_006088</name>
</gene>
<dbReference type="PROSITE" id="PS00763">
    <property type="entry name" value="GLUTATHIONE_PEROXID_2"/>
    <property type="match status" value="1"/>
</dbReference>
<protein>
    <recommendedName>
        <fullName evidence="7">Glutathione peroxidase</fullName>
    </recommendedName>
</protein>
<dbReference type="Gene3D" id="3.40.30.10">
    <property type="entry name" value="Glutaredoxin"/>
    <property type="match status" value="1"/>
</dbReference>
<evidence type="ECO:0000313" key="9">
    <source>
        <dbReference type="Proteomes" id="UP001186944"/>
    </source>
</evidence>
<dbReference type="SUPFAM" id="SSF52833">
    <property type="entry name" value="Thioredoxin-like"/>
    <property type="match status" value="1"/>
</dbReference>
<keyword evidence="9" id="KW-1185">Reference proteome</keyword>
<comment type="similarity">
    <text evidence="2 7">Belongs to the glutathione peroxidase family.</text>
</comment>
<evidence type="ECO:0000256" key="6">
    <source>
        <dbReference type="ARBA" id="ARBA00023002"/>
    </source>
</evidence>
<dbReference type="AlphaFoldDB" id="A0AA88XDP6"/>
<dbReference type="GO" id="GO:0004602">
    <property type="term" value="F:glutathione peroxidase activity"/>
    <property type="evidence" value="ECO:0007669"/>
    <property type="project" value="TreeGrafter"/>
</dbReference>
<organism evidence="8 9">
    <name type="scientific">Pinctada imbricata</name>
    <name type="common">Atlantic pearl-oyster</name>
    <name type="synonym">Pinctada martensii</name>
    <dbReference type="NCBI Taxonomy" id="66713"/>
    <lineage>
        <taxon>Eukaryota</taxon>
        <taxon>Metazoa</taxon>
        <taxon>Spiralia</taxon>
        <taxon>Lophotrochozoa</taxon>
        <taxon>Mollusca</taxon>
        <taxon>Bivalvia</taxon>
        <taxon>Autobranchia</taxon>
        <taxon>Pteriomorphia</taxon>
        <taxon>Pterioida</taxon>
        <taxon>Pterioidea</taxon>
        <taxon>Pteriidae</taxon>
        <taxon>Pinctada</taxon>
    </lineage>
</organism>
<evidence type="ECO:0000256" key="4">
    <source>
        <dbReference type="ARBA" id="ARBA00022559"/>
    </source>
</evidence>
<dbReference type="PANTHER" id="PTHR11592:SF88">
    <property type="entry name" value="GLUTATHIONE PEROXIDASE-RELATED"/>
    <property type="match status" value="1"/>
</dbReference>
<dbReference type="PIRSF" id="PIRSF000303">
    <property type="entry name" value="Glutathion_perox"/>
    <property type="match status" value="1"/>
</dbReference>
<dbReference type="InterPro" id="IPR000889">
    <property type="entry name" value="Glutathione_peroxidase"/>
</dbReference>
<dbReference type="GO" id="GO:0006979">
    <property type="term" value="P:response to oxidative stress"/>
    <property type="evidence" value="ECO:0007669"/>
    <property type="project" value="InterPro"/>
</dbReference>
<evidence type="ECO:0000256" key="5">
    <source>
        <dbReference type="ARBA" id="ARBA00022729"/>
    </source>
</evidence>
<evidence type="ECO:0000256" key="7">
    <source>
        <dbReference type="RuleBase" id="RU000499"/>
    </source>
</evidence>
<dbReference type="Pfam" id="PF00255">
    <property type="entry name" value="GSHPx"/>
    <property type="match status" value="1"/>
</dbReference>
<dbReference type="PANTHER" id="PTHR11592">
    <property type="entry name" value="GLUTATHIONE PEROXIDASE"/>
    <property type="match status" value="1"/>
</dbReference>
<reference evidence="8" key="1">
    <citation type="submission" date="2019-08" db="EMBL/GenBank/DDBJ databases">
        <title>The improved chromosome-level genome for the pearl oyster Pinctada fucata martensii using PacBio sequencing and Hi-C.</title>
        <authorList>
            <person name="Zheng Z."/>
        </authorList>
    </citation>
    <scope>NUCLEOTIDE SEQUENCE</scope>
    <source>
        <strain evidence="8">ZZ-2019</strain>
        <tissue evidence="8">Adductor muscle</tissue>
    </source>
</reference>
<dbReference type="Proteomes" id="UP001186944">
    <property type="component" value="Unassembled WGS sequence"/>
</dbReference>
<evidence type="ECO:0000256" key="2">
    <source>
        <dbReference type="ARBA" id="ARBA00006926"/>
    </source>
</evidence>
<sequence>MRAMNELVDKFDGRLVILGFPCNQFGKQENCTNKEILNCLKYVRPGDGYEPKFPLFEKRDVNGEKADPIFKFLRDRLPIPCDESTSLMTDPKCIIWSPVTRSDISWNFEKFLIDPTGKPHKRFSRYSQTKGLEKDVKTLIDEFNVV</sequence>
<keyword evidence="6 7" id="KW-0560">Oxidoreductase</keyword>
<dbReference type="EMBL" id="VSWD01000014">
    <property type="protein sequence ID" value="KAK3082813.1"/>
    <property type="molecule type" value="Genomic_DNA"/>
</dbReference>
<dbReference type="InterPro" id="IPR036249">
    <property type="entry name" value="Thioredoxin-like_sf"/>
</dbReference>
<keyword evidence="5" id="KW-0732">Signal</keyword>
<dbReference type="GO" id="GO:0005576">
    <property type="term" value="C:extracellular region"/>
    <property type="evidence" value="ECO:0007669"/>
    <property type="project" value="UniProtKB-SubCell"/>
</dbReference>
<dbReference type="PROSITE" id="PS51355">
    <property type="entry name" value="GLUTATHIONE_PEROXID_3"/>
    <property type="match status" value="1"/>
</dbReference>